<sequence>MISPKDIDIIFYHYPCQDGLTSAWVAHKYAKENQLTYSLYGLNHDKTMFPVDITNKNLLFIDIAPNEERYKEVLAKAKSFYILDHHNTNQQFFNQLTNKTNFVFDMKKSGCHLAWDYFYPKDETPNFLLMVEDRDLWKWSIPESKPFCNGMYTYTSCSDSVEESFNLMAELYNNPKKSQEIMELGKILQKKTDNTIKSIAESASKKTYLFKGKKVCMVNVSHDLASDLGNYLVTKYDYDFAILWRYDHNTEEYYISMRSIDDKMDVSALCKEFGGGGHKNAAGCSIKKHPIEVFN</sequence>
<dbReference type="InterPro" id="IPR052968">
    <property type="entry name" value="Nucleotide_metab_enz"/>
</dbReference>
<dbReference type="Gene3D" id="3.10.310.30">
    <property type="match status" value="1"/>
</dbReference>
<protein>
    <submittedName>
        <fullName evidence="2">DHH family phosphohydrolase</fullName>
    </submittedName>
</protein>
<evidence type="ECO:0000313" key="2">
    <source>
        <dbReference type="EMBL" id="ARF11660.1"/>
    </source>
</evidence>
<dbReference type="Pfam" id="PF02272">
    <property type="entry name" value="DHHA1"/>
    <property type="match status" value="1"/>
</dbReference>
<dbReference type="SUPFAM" id="SSF64182">
    <property type="entry name" value="DHH phosphoesterases"/>
    <property type="match status" value="1"/>
</dbReference>
<keyword evidence="2" id="KW-0378">Hydrolase</keyword>
<dbReference type="InterPro" id="IPR003156">
    <property type="entry name" value="DHHA1_dom"/>
</dbReference>
<dbReference type="PANTHER" id="PTHR42146:SF1">
    <property type="entry name" value="OLIGORIBONUCLEASE NRNB"/>
    <property type="match status" value="1"/>
</dbReference>
<name>A0A1V0SIW3_9VIRU</name>
<dbReference type="PANTHER" id="PTHR42146">
    <property type="entry name" value="3',5'-CYCLIC-NUCLEOTIDE PHOSPHODIESTERASE"/>
    <property type="match status" value="1"/>
</dbReference>
<dbReference type="GO" id="GO:0003676">
    <property type="term" value="F:nucleic acid binding"/>
    <property type="evidence" value="ECO:0007669"/>
    <property type="project" value="InterPro"/>
</dbReference>
<organism evidence="2">
    <name type="scientific">Klosneuvirus KNV1</name>
    <dbReference type="NCBI Taxonomy" id="1977640"/>
    <lineage>
        <taxon>Viruses</taxon>
        <taxon>Varidnaviria</taxon>
        <taxon>Bamfordvirae</taxon>
        <taxon>Nucleocytoviricota</taxon>
        <taxon>Megaviricetes</taxon>
        <taxon>Imitervirales</taxon>
        <taxon>Mimiviridae</taxon>
        <taxon>Klosneuvirinae</taxon>
        <taxon>Klosneuvirus</taxon>
    </lineage>
</organism>
<reference evidence="2" key="1">
    <citation type="journal article" date="2017" name="Science">
        <title>Giant viruses with an expanded complement of translation system components.</title>
        <authorList>
            <person name="Schulz F."/>
            <person name="Yutin N."/>
            <person name="Ivanova N.N."/>
            <person name="Ortega D.R."/>
            <person name="Lee T.K."/>
            <person name="Vierheilig J."/>
            <person name="Daims H."/>
            <person name="Horn M."/>
            <person name="Wagner M."/>
            <person name="Jensen G.J."/>
            <person name="Kyrpides N.C."/>
            <person name="Koonin E.V."/>
            <person name="Woyke T."/>
        </authorList>
    </citation>
    <scope>NUCLEOTIDE SEQUENCE</scope>
    <source>
        <strain evidence="2">KNV1</strain>
    </source>
</reference>
<evidence type="ECO:0000259" key="1">
    <source>
        <dbReference type="Pfam" id="PF02272"/>
    </source>
</evidence>
<gene>
    <name evidence="2" type="ORF">Klosneuvirus_2_96</name>
</gene>
<dbReference type="GO" id="GO:0016787">
    <property type="term" value="F:hydrolase activity"/>
    <property type="evidence" value="ECO:0007669"/>
    <property type="project" value="UniProtKB-KW"/>
</dbReference>
<proteinExistence type="predicted"/>
<accession>A0A1V0SIW3</accession>
<dbReference type="EMBL" id="KY684109">
    <property type="protein sequence ID" value="ARF11660.1"/>
    <property type="molecule type" value="Genomic_DNA"/>
</dbReference>
<dbReference type="InterPro" id="IPR038763">
    <property type="entry name" value="DHH_sf"/>
</dbReference>
<feature type="domain" description="DHHA1" evidence="1">
    <location>
        <begin position="225"/>
        <end position="288"/>
    </location>
</feature>